<keyword evidence="2" id="KW-1133">Transmembrane helix</keyword>
<accession>A0AB34IVL2</accession>
<gene>
    <name evidence="3" type="ORF">AB1Y20_008080</name>
</gene>
<keyword evidence="2" id="KW-0472">Membrane</keyword>
<dbReference type="EMBL" id="JBGBPQ010000018">
    <property type="protein sequence ID" value="KAL1507231.1"/>
    <property type="molecule type" value="Genomic_DNA"/>
</dbReference>
<feature type="region of interest" description="Disordered" evidence="1">
    <location>
        <begin position="406"/>
        <end position="431"/>
    </location>
</feature>
<feature type="compositionally biased region" description="Polar residues" evidence="1">
    <location>
        <begin position="531"/>
        <end position="561"/>
    </location>
</feature>
<evidence type="ECO:0000256" key="1">
    <source>
        <dbReference type="SAM" id="MobiDB-lite"/>
    </source>
</evidence>
<comment type="caution">
    <text evidence="3">The sequence shown here is derived from an EMBL/GenBank/DDBJ whole genome shotgun (WGS) entry which is preliminary data.</text>
</comment>
<feature type="region of interest" description="Disordered" evidence="1">
    <location>
        <begin position="503"/>
        <end position="571"/>
    </location>
</feature>
<evidence type="ECO:0008006" key="5">
    <source>
        <dbReference type="Google" id="ProtNLM"/>
    </source>
</evidence>
<organism evidence="3 4">
    <name type="scientific">Prymnesium parvum</name>
    <name type="common">Toxic golden alga</name>
    <dbReference type="NCBI Taxonomy" id="97485"/>
    <lineage>
        <taxon>Eukaryota</taxon>
        <taxon>Haptista</taxon>
        <taxon>Haptophyta</taxon>
        <taxon>Prymnesiophyceae</taxon>
        <taxon>Prymnesiales</taxon>
        <taxon>Prymnesiaceae</taxon>
        <taxon>Prymnesium</taxon>
    </lineage>
</organism>
<evidence type="ECO:0000313" key="4">
    <source>
        <dbReference type="Proteomes" id="UP001515480"/>
    </source>
</evidence>
<feature type="transmembrane region" description="Helical" evidence="2">
    <location>
        <begin position="379"/>
        <end position="401"/>
    </location>
</feature>
<reference evidence="3 4" key="1">
    <citation type="journal article" date="2024" name="Science">
        <title>Giant polyketide synthase enzymes in the biosynthesis of giant marine polyether toxins.</title>
        <authorList>
            <person name="Fallon T.R."/>
            <person name="Shende V.V."/>
            <person name="Wierzbicki I.H."/>
            <person name="Pendleton A.L."/>
            <person name="Watervoot N.F."/>
            <person name="Auber R.P."/>
            <person name="Gonzalez D.J."/>
            <person name="Wisecaver J.H."/>
            <person name="Moore B.S."/>
        </authorList>
    </citation>
    <scope>NUCLEOTIDE SEQUENCE [LARGE SCALE GENOMIC DNA]</scope>
    <source>
        <strain evidence="3 4">12B1</strain>
    </source>
</reference>
<keyword evidence="4" id="KW-1185">Reference proteome</keyword>
<dbReference type="AlphaFoldDB" id="A0AB34IVL2"/>
<sequence length="571" mass="60727">MPNAMWYGNLPDGMHDVIVSKRGGLYLSGFDSLRRVCLILFAPPYGQPLRTITELPYRDYGRYTPTVLTAHDPKREDHLYILLYLHPDNLGTQEMVLFRLDVSSGARVQLSSMTSPFWVPTAMLPRADGSVLVSLSGLGPLLSFDNCNASACDAAKPSTSAASNAIGKAGLADVYEPSGERTLCLMADEMALRSDQNSAPRLVCEDADGALREVLTSSEVEERNITNPHVTDGQAVLAGPSSLVAAADGALYIITRDASNEYGYTQGSVHVLRRRPFNASEPCPAASAECWAAAERVVTSVSNPRSVALDELNGLLYVLEENSLVGFNYEPFHGDVLAFCAAGRYDCMHAQNSGECDCAFGWGGACCDIPRADLFGSGVSWLVAYGPVVLAAVVVALLLAAPFRSARPQGSGAASREESSTDLPSLPALRTPLVKPEADGRMVISGGRRQRPAAPRAADAFKPPSLRSVLMGTDALPSPNIRLHAAGEGASFLWNAELEFEGSASDNRPDTPGSLSDLCDFSATADEEPSTETPLASASTRSGVGRTSFSMSARGSTSSAPQRPRDSRGQR</sequence>
<protein>
    <recommendedName>
        <fullName evidence="5">EGF-like domain-containing protein</fullName>
    </recommendedName>
</protein>
<proteinExistence type="predicted"/>
<dbReference type="Proteomes" id="UP001515480">
    <property type="component" value="Unassembled WGS sequence"/>
</dbReference>
<name>A0AB34IVL2_PRYPA</name>
<evidence type="ECO:0000256" key="2">
    <source>
        <dbReference type="SAM" id="Phobius"/>
    </source>
</evidence>
<keyword evidence="2" id="KW-0812">Transmembrane</keyword>
<evidence type="ECO:0000313" key="3">
    <source>
        <dbReference type="EMBL" id="KAL1507231.1"/>
    </source>
</evidence>